<reference evidence="1 2" key="1">
    <citation type="submission" date="2017-09" db="EMBL/GenBank/DDBJ databases">
        <title>Complete genome sequence of Verrucomicrobial strain HZ-65, isolated from freshwater.</title>
        <authorList>
            <person name="Choi A."/>
        </authorList>
    </citation>
    <scope>NUCLEOTIDE SEQUENCE [LARGE SCALE GENOMIC DNA]</scope>
    <source>
        <strain evidence="1 2">HZ-65</strain>
    </source>
</reference>
<protein>
    <submittedName>
        <fullName evidence="1">Uncharacterized protein</fullName>
    </submittedName>
</protein>
<dbReference type="OrthoDB" id="200080at2"/>
<dbReference type="Proteomes" id="UP000217265">
    <property type="component" value="Chromosome"/>
</dbReference>
<name>A0A290Q3H9_9BACT</name>
<dbReference type="KEGG" id="vbh:CMV30_02830"/>
<evidence type="ECO:0000313" key="1">
    <source>
        <dbReference type="EMBL" id="ATC62983.1"/>
    </source>
</evidence>
<organism evidence="1 2">
    <name type="scientific">Nibricoccus aquaticus</name>
    <dbReference type="NCBI Taxonomy" id="2576891"/>
    <lineage>
        <taxon>Bacteria</taxon>
        <taxon>Pseudomonadati</taxon>
        <taxon>Verrucomicrobiota</taxon>
        <taxon>Opitutia</taxon>
        <taxon>Opitutales</taxon>
        <taxon>Opitutaceae</taxon>
        <taxon>Nibricoccus</taxon>
    </lineage>
</organism>
<accession>A0A290Q3H9</accession>
<sequence>MLELKQEISRLSLRERHELNAYMIRLRHERPEWRKMISKRMSEMDAGKKLTVAELENRLTKRG</sequence>
<evidence type="ECO:0000313" key="2">
    <source>
        <dbReference type="Proteomes" id="UP000217265"/>
    </source>
</evidence>
<dbReference type="AlphaFoldDB" id="A0A290Q3H9"/>
<proteinExistence type="predicted"/>
<dbReference type="RefSeq" id="WP_096054618.1">
    <property type="nucleotide sequence ID" value="NZ_CP023344.1"/>
</dbReference>
<gene>
    <name evidence="1" type="ORF">CMV30_02830</name>
</gene>
<keyword evidence="2" id="KW-1185">Reference proteome</keyword>
<dbReference type="EMBL" id="CP023344">
    <property type="protein sequence ID" value="ATC62983.1"/>
    <property type="molecule type" value="Genomic_DNA"/>
</dbReference>